<dbReference type="Proteomes" id="UP000574390">
    <property type="component" value="Unassembled WGS sequence"/>
</dbReference>
<sequence>MKFGSPEEASGAMEAAVAAGMNLRLVDPSTVSATFDETHTVQDVEALLKVVASATGGQCPAVLEEVEHSSDGDLGLIPSSLRRTKPFMSQKIFNTIVTETDLMRYLYHLQSKDISLTKSMITLGSCTMKLNSSSSMYT</sequence>
<dbReference type="AlphaFoldDB" id="A0A7J6Q6U7"/>
<feature type="non-terminal residue" evidence="1">
    <location>
        <position position="138"/>
    </location>
</feature>
<reference evidence="1 2" key="1">
    <citation type="submission" date="2020-04" db="EMBL/GenBank/DDBJ databases">
        <title>Perkinsus olseni comparative genomics.</title>
        <authorList>
            <person name="Bogema D.R."/>
        </authorList>
    </citation>
    <scope>NUCLEOTIDE SEQUENCE [LARGE SCALE GENOMIC DNA]</scope>
    <source>
        <strain evidence="1">ATCC PRA-205</strain>
    </source>
</reference>
<dbReference type="EMBL" id="JABANM010032219">
    <property type="protein sequence ID" value="KAF4703300.1"/>
    <property type="molecule type" value="Genomic_DNA"/>
</dbReference>
<dbReference type="PANTHER" id="PTHR11773">
    <property type="entry name" value="GLYCINE DEHYDROGENASE, DECARBOXYLATING"/>
    <property type="match status" value="1"/>
</dbReference>
<gene>
    <name evidence="1" type="ORF">FOZ62_020065</name>
</gene>
<dbReference type="GO" id="GO:0005960">
    <property type="term" value="C:glycine cleavage complex"/>
    <property type="evidence" value="ECO:0007669"/>
    <property type="project" value="TreeGrafter"/>
</dbReference>
<comment type="caution">
    <text evidence="1">The sequence shown here is derived from an EMBL/GenBank/DDBJ whole genome shotgun (WGS) entry which is preliminary data.</text>
</comment>
<dbReference type="GO" id="GO:0005739">
    <property type="term" value="C:mitochondrion"/>
    <property type="evidence" value="ECO:0007669"/>
    <property type="project" value="TreeGrafter"/>
</dbReference>
<evidence type="ECO:0000313" key="2">
    <source>
        <dbReference type="Proteomes" id="UP000574390"/>
    </source>
</evidence>
<protein>
    <submittedName>
        <fullName evidence="1">Uncharacterized protein</fullName>
    </submittedName>
</protein>
<evidence type="ECO:0000313" key="1">
    <source>
        <dbReference type="EMBL" id="KAF4703300.1"/>
    </source>
</evidence>
<accession>A0A7J6Q6U7</accession>
<organism evidence="1 2">
    <name type="scientific">Perkinsus olseni</name>
    <name type="common">Perkinsus atlanticus</name>
    <dbReference type="NCBI Taxonomy" id="32597"/>
    <lineage>
        <taxon>Eukaryota</taxon>
        <taxon>Sar</taxon>
        <taxon>Alveolata</taxon>
        <taxon>Perkinsozoa</taxon>
        <taxon>Perkinsea</taxon>
        <taxon>Perkinsida</taxon>
        <taxon>Perkinsidae</taxon>
        <taxon>Perkinsus</taxon>
    </lineage>
</organism>
<dbReference type="PANTHER" id="PTHR11773:SF1">
    <property type="entry name" value="GLYCINE DEHYDROGENASE (DECARBOXYLATING), MITOCHONDRIAL"/>
    <property type="match status" value="1"/>
</dbReference>
<name>A0A7J6Q6U7_PEROL</name>
<proteinExistence type="predicted"/>
<dbReference type="GO" id="GO:0030170">
    <property type="term" value="F:pyridoxal phosphate binding"/>
    <property type="evidence" value="ECO:0007669"/>
    <property type="project" value="TreeGrafter"/>
</dbReference>
<dbReference type="GO" id="GO:0016594">
    <property type="term" value="F:glycine binding"/>
    <property type="evidence" value="ECO:0007669"/>
    <property type="project" value="TreeGrafter"/>
</dbReference>
<dbReference type="GO" id="GO:0019464">
    <property type="term" value="P:glycine decarboxylation via glycine cleavage system"/>
    <property type="evidence" value="ECO:0007669"/>
    <property type="project" value="TreeGrafter"/>
</dbReference>
<dbReference type="GO" id="GO:0004375">
    <property type="term" value="F:glycine dehydrogenase (decarboxylating) activity"/>
    <property type="evidence" value="ECO:0007669"/>
    <property type="project" value="InterPro"/>
</dbReference>
<dbReference type="InterPro" id="IPR020581">
    <property type="entry name" value="GDC_P"/>
</dbReference>